<sequence>MSNHREKLRIADLHAFYGESHILHGIDMNVMQGELVTLLGRNGAGRSTTLRAIMNMVGRRSGSININGNETIGMPAHKIAHLGLGYCPEERGIFSSLNVEENLLLPPSVRSDGMSVEELYEMFPNLYERRYSQGTRLSGGEQQMLALARILRSGANILLLDEITEGLAPVIVQKLGEVLVKLKERGLTILLVEQNFRFAAPIADRHYVMEHGHIVEEIHAHELEAKTELLNTYLGV</sequence>
<accession>A0ABY1RW06</accession>
<dbReference type="PANTHER" id="PTHR43820:SF4">
    <property type="entry name" value="HIGH-AFFINITY BRANCHED-CHAIN AMINO ACID TRANSPORT ATP-BINDING PROTEIN LIVF"/>
    <property type="match status" value="1"/>
</dbReference>
<keyword evidence="2" id="KW-0813">Transport</keyword>
<dbReference type="GO" id="GO:0005524">
    <property type="term" value="F:ATP binding"/>
    <property type="evidence" value="ECO:0007669"/>
    <property type="project" value="UniProtKB-KW"/>
</dbReference>
<dbReference type="Pfam" id="PF00005">
    <property type="entry name" value="ABC_tran"/>
    <property type="match status" value="1"/>
</dbReference>
<dbReference type="CDD" id="cd03224">
    <property type="entry name" value="ABC_TM1139_LivF_branched"/>
    <property type="match status" value="1"/>
</dbReference>
<comment type="similarity">
    <text evidence="1">Belongs to the ABC transporter superfamily.</text>
</comment>
<dbReference type="PROSITE" id="PS00211">
    <property type="entry name" value="ABC_TRANSPORTER_1"/>
    <property type="match status" value="1"/>
</dbReference>
<evidence type="ECO:0000256" key="1">
    <source>
        <dbReference type="ARBA" id="ARBA00005417"/>
    </source>
</evidence>
<dbReference type="PROSITE" id="PS50893">
    <property type="entry name" value="ABC_TRANSPORTER_2"/>
    <property type="match status" value="1"/>
</dbReference>
<dbReference type="InterPro" id="IPR003439">
    <property type="entry name" value="ABC_transporter-like_ATP-bd"/>
</dbReference>
<dbReference type="SUPFAM" id="SSF52540">
    <property type="entry name" value="P-loop containing nucleoside triphosphate hydrolases"/>
    <property type="match status" value="1"/>
</dbReference>
<dbReference type="Proteomes" id="UP001159257">
    <property type="component" value="Unassembled WGS sequence"/>
</dbReference>
<gene>
    <name evidence="7" type="ORF">SAMN04487964_101177</name>
</gene>
<proteinExistence type="inferred from homology"/>
<keyword evidence="8" id="KW-1185">Reference proteome</keyword>
<evidence type="ECO:0000313" key="7">
    <source>
        <dbReference type="EMBL" id="SMR69206.1"/>
    </source>
</evidence>
<evidence type="ECO:0000256" key="4">
    <source>
        <dbReference type="ARBA" id="ARBA00022840"/>
    </source>
</evidence>
<evidence type="ECO:0000313" key="8">
    <source>
        <dbReference type="Proteomes" id="UP001159257"/>
    </source>
</evidence>
<name>A0ABY1RW06_9GAMM</name>
<evidence type="ECO:0000256" key="5">
    <source>
        <dbReference type="ARBA" id="ARBA00022970"/>
    </source>
</evidence>
<dbReference type="RefSeq" id="WP_239042060.1">
    <property type="nucleotide sequence ID" value="NZ_BAAAEY010000002.1"/>
</dbReference>
<keyword evidence="4 7" id="KW-0067">ATP-binding</keyword>
<reference evidence="7 8" key="1">
    <citation type="submission" date="2017-05" db="EMBL/GenBank/DDBJ databases">
        <authorList>
            <person name="Varghese N."/>
            <person name="Submissions S."/>
        </authorList>
    </citation>
    <scope>NUCLEOTIDE SEQUENCE [LARGE SCALE GENOMIC DNA]</scope>
    <source>
        <strain evidence="7 8">CGMCC 1.7287</strain>
    </source>
</reference>
<evidence type="ECO:0000256" key="3">
    <source>
        <dbReference type="ARBA" id="ARBA00022741"/>
    </source>
</evidence>
<dbReference type="InterPro" id="IPR017871">
    <property type="entry name" value="ABC_transporter-like_CS"/>
</dbReference>
<organism evidence="7 8">
    <name type="scientific">Marinobacterium sediminicola</name>
    <dbReference type="NCBI Taxonomy" id="518898"/>
    <lineage>
        <taxon>Bacteria</taxon>
        <taxon>Pseudomonadati</taxon>
        <taxon>Pseudomonadota</taxon>
        <taxon>Gammaproteobacteria</taxon>
        <taxon>Oceanospirillales</taxon>
        <taxon>Oceanospirillaceae</taxon>
        <taxon>Marinobacterium</taxon>
    </lineage>
</organism>
<protein>
    <submittedName>
        <fullName evidence="7">Amino acid/amide ABC transporter ATP-binding protein 2, HAAT family</fullName>
    </submittedName>
</protein>
<dbReference type="SMART" id="SM00382">
    <property type="entry name" value="AAA"/>
    <property type="match status" value="1"/>
</dbReference>
<comment type="caution">
    <text evidence="7">The sequence shown here is derived from an EMBL/GenBank/DDBJ whole genome shotgun (WGS) entry which is preliminary data.</text>
</comment>
<feature type="domain" description="ABC transporter" evidence="6">
    <location>
        <begin position="8"/>
        <end position="236"/>
    </location>
</feature>
<dbReference type="Gene3D" id="3.40.50.300">
    <property type="entry name" value="P-loop containing nucleotide triphosphate hydrolases"/>
    <property type="match status" value="1"/>
</dbReference>
<dbReference type="InterPro" id="IPR052156">
    <property type="entry name" value="BCAA_Transport_ATP-bd_LivF"/>
</dbReference>
<dbReference type="InterPro" id="IPR027417">
    <property type="entry name" value="P-loop_NTPase"/>
</dbReference>
<dbReference type="InterPro" id="IPR003593">
    <property type="entry name" value="AAA+_ATPase"/>
</dbReference>
<keyword evidence="5" id="KW-0029">Amino-acid transport</keyword>
<keyword evidence="3" id="KW-0547">Nucleotide-binding</keyword>
<evidence type="ECO:0000259" key="6">
    <source>
        <dbReference type="PROSITE" id="PS50893"/>
    </source>
</evidence>
<evidence type="ECO:0000256" key="2">
    <source>
        <dbReference type="ARBA" id="ARBA00022448"/>
    </source>
</evidence>
<dbReference type="PANTHER" id="PTHR43820">
    <property type="entry name" value="HIGH-AFFINITY BRANCHED-CHAIN AMINO ACID TRANSPORT ATP-BINDING PROTEIN LIVF"/>
    <property type="match status" value="1"/>
</dbReference>
<dbReference type="EMBL" id="FXWV01000001">
    <property type="protein sequence ID" value="SMR69206.1"/>
    <property type="molecule type" value="Genomic_DNA"/>
</dbReference>